<evidence type="ECO:0000313" key="5">
    <source>
        <dbReference type="Proteomes" id="UP000048984"/>
    </source>
</evidence>
<dbReference type="Pfam" id="PF01546">
    <property type="entry name" value="Peptidase_M20"/>
    <property type="match status" value="1"/>
</dbReference>
<dbReference type="GO" id="GO:0046872">
    <property type="term" value="F:metal ion binding"/>
    <property type="evidence" value="ECO:0007669"/>
    <property type="project" value="UniProtKB-KW"/>
</dbReference>
<comment type="caution">
    <text evidence="4">The sequence shown here is derived from an EMBL/GenBank/DDBJ whole genome shotgun (WGS) entry which is preliminary data.</text>
</comment>
<accession>A0A0P6W9T1</accession>
<dbReference type="PIRSF" id="PIRSF005962">
    <property type="entry name" value="Pept_M20D_amidohydro"/>
    <property type="match status" value="1"/>
</dbReference>
<dbReference type="PANTHER" id="PTHR11014:SF63">
    <property type="entry name" value="METALLOPEPTIDASE, PUTATIVE (AFU_ORTHOLOGUE AFUA_6G09600)-RELATED"/>
    <property type="match status" value="1"/>
</dbReference>
<gene>
    <name evidence="4" type="ORF">ABB55_02115</name>
</gene>
<evidence type="ECO:0000313" key="4">
    <source>
        <dbReference type="EMBL" id="KPL51160.1"/>
    </source>
</evidence>
<dbReference type="InterPro" id="IPR002933">
    <property type="entry name" value="Peptidase_M20"/>
</dbReference>
<dbReference type="InterPro" id="IPR011650">
    <property type="entry name" value="Peptidase_M20_dimer"/>
</dbReference>
<dbReference type="EMBL" id="LJYW01000001">
    <property type="protein sequence ID" value="KPL51160.1"/>
    <property type="molecule type" value="Genomic_DNA"/>
</dbReference>
<dbReference type="GO" id="GO:0019877">
    <property type="term" value="P:diaminopimelate biosynthetic process"/>
    <property type="evidence" value="ECO:0007669"/>
    <property type="project" value="UniProtKB-ARBA"/>
</dbReference>
<dbReference type="Proteomes" id="UP000048984">
    <property type="component" value="Unassembled WGS sequence"/>
</dbReference>
<dbReference type="STRING" id="665126.ABB55_02115"/>
<dbReference type="AlphaFoldDB" id="A0A0P6W9T1"/>
<sequence length="386" mass="41568">MLISEIVAEENDFVALRRQLHSRPELGYEEHETSDLVARLLGDWGYTVHRGLGGTGVVGTLTAGNGTRRIGIRADMDALPILEETGLAYASAVPGKMHACGHDGHTVMLLAAARHLARSRSFDGTIHLIFQPAEEGLAGARRMMDEGLFRLFPCDAVFAVHNWPNRPVGDFLFRPGVLMSAADNVTITIEGKGGHGAHPEMAVDPIVAGASTVMALQTIVSRNIDPQEPAVITVGAFQSGQASNVIPGAATLRLSVRSFAEAVHDQLQDRITAVARLQAESYGCTATVDYRRIYPALVNTPEETAFAHALAVELVGADRARIVARPTPGSEDFAFMLQEKPGCYFLLGAGDGPMLHHARFDFNDAILTRGASFWVHLAERYLAKAA</sequence>
<organism evidence="4 5">
    <name type="scientific">Prosthecodimorpha hirschii</name>
    <dbReference type="NCBI Taxonomy" id="665126"/>
    <lineage>
        <taxon>Bacteria</taxon>
        <taxon>Pseudomonadati</taxon>
        <taxon>Pseudomonadota</taxon>
        <taxon>Alphaproteobacteria</taxon>
        <taxon>Hyphomicrobiales</taxon>
        <taxon>Ancalomicrobiaceae</taxon>
        <taxon>Prosthecodimorpha</taxon>
    </lineage>
</organism>
<feature type="domain" description="Peptidase M20 dimerisation" evidence="3">
    <location>
        <begin position="184"/>
        <end position="279"/>
    </location>
</feature>
<feature type="binding site" evidence="2">
    <location>
        <position position="135"/>
    </location>
    <ligand>
        <name>Mn(2+)</name>
        <dbReference type="ChEBI" id="CHEBI:29035"/>
        <label>2</label>
    </ligand>
</feature>
<dbReference type="Gene3D" id="3.30.70.360">
    <property type="match status" value="1"/>
</dbReference>
<dbReference type="Gene3D" id="3.40.630.10">
    <property type="entry name" value="Zn peptidases"/>
    <property type="match status" value="1"/>
</dbReference>
<evidence type="ECO:0000256" key="2">
    <source>
        <dbReference type="PIRSR" id="PIRSR005962-1"/>
    </source>
</evidence>
<dbReference type="InterPro" id="IPR017439">
    <property type="entry name" value="Amidohydrolase"/>
</dbReference>
<reference evidence="4 5" key="1">
    <citation type="submission" date="2015-09" db="EMBL/GenBank/DDBJ databases">
        <authorList>
            <person name="Jackson K.R."/>
            <person name="Lunt B.L."/>
            <person name="Fisher J.N.B."/>
            <person name="Gardner A.V."/>
            <person name="Bailey M.E."/>
            <person name="Deus L.M."/>
            <person name="Earl A.S."/>
            <person name="Gibby P.D."/>
            <person name="Hartmann K.A."/>
            <person name="Liu J.E."/>
            <person name="Manci A.M."/>
            <person name="Nielsen D.A."/>
            <person name="Solomon M.B."/>
            <person name="Breakwell D.P."/>
            <person name="Burnett S.H."/>
            <person name="Grose J.H."/>
        </authorList>
    </citation>
    <scope>NUCLEOTIDE SEQUENCE [LARGE SCALE GENOMIC DNA]</scope>
    <source>
        <strain evidence="4 5">16</strain>
    </source>
</reference>
<comment type="cofactor">
    <cofactor evidence="2">
        <name>Mn(2+)</name>
        <dbReference type="ChEBI" id="CHEBI:29035"/>
    </cofactor>
    <text evidence="2">The Mn(2+) ion enhances activity.</text>
</comment>
<dbReference type="NCBIfam" id="TIGR01891">
    <property type="entry name" value="amidohydrolases"/>
    <property type="match status" value="1"/>
</dbReference>
<dbReference type="RefSeq" id="WP_054357323.1">
    <property type="nucleotide sequence ID" value="NZ_LJYW01000001.1"/>
</dbReference>
<reference evidence="4 5" key="2">
    <citation type="submission" date="2015-10" db="EMBL/GenBank/DDBJ databases">
        <title>Draft Genome Sequence of Prosthecomicrobium hirschii ATCC 27832.</title>
        <authorList>
            <person name="Daniel J."/>
            <person name="Givan S.A."/>
            <person name="Brun Y.V."/>
            <person name="Brown P.J."/>
        </authorList>
    </citation>
    <scope>NUCLEOTIDE SEQUENCE [LARGE SCALE GENOMIC DNA]</scope>
    <source>
        <strain evidence="4 5">16</strain>
    </source>
</reference>
<protein>
    <submittedName>
        <fullName evidence="4">Amidohydrolase</fullName>
    </submittedName>
</protein>
<proteinExistence type="predicted"/>
<evidence type="ECO:0000256" key="1">
    <source>
        <dbReference type="ARBA" id="ARBA00022801"/>
    </source>
</evidence>
<keyword evidence="2" id="KW-0464">Manganese</keyword>
<dbReference type="PANTHER" id="PTHR11014">
    <property type="entry name" value="PEPTIDASE M20 FAMILY MEMBER"/>
    <property type="match status" value="1"/>
</dbReference>
<dbReference type="FunFam" id="3.30.70.360:FF:000001">
    <property type="entry name" value="N-acetyldiaminopimelate deacetylase"/>
    <property type="match status" value="1"/>
</dbReference>
<name>A0A0P6W9T1_9HYPH</name>
<keyword evidence="5" id="KW-1185">Reference proteome</keyword>
<dbReference type="SUPFAM" id="SSF53187">
    <property type="entry name" value="Zn-dependent exopeptidases"/>
    <property type="match status" value="1"/>
</dbReference>
<dbReference type="Pfam" id="PF07687">
    <property type="entry name" value="M20_dimer"/>
    <property type="match status" value="1"/>
</dbReference>
<keyword evidence="1 4" id="KW-0378">Hydrolase</keyword>
<feature type="binding site" evidence="2">
    <location>
        <position position="356"/>
    </location>
    <ligand>
        <name>Mn(2+)</name>
        <dbReference type="ChEBI" id="CHEBI:29035"/>
        <label>2</label>
    </ligand>
</feature>
<dbReference type="InterPro" id="IPR036264">
    <property type="entry name" value="Bact_exopeptidase_dim_dom"/>
</dbReference>
<dbReference type="SUPFAM" id="SSF55031">
    <property type="entry name" value="Bacterial exopeptidase dimerisation domain"/>
    <property type="match status" value="1"/>
</dbReference>
<keyword evidence="2" id="KW-0479">Metal-binding</keyword>
<dbReference type="GO" id="GO:0050118">
    <property type="term" value="F:N-acetyldiaminopimelate deacetylase activity"/>
    <property type="evidence" value="ECO:0007669"/>
    <property type="project" value="UniProtKB-ARBA"/>
</dbReference>
<feature type="binding site" evidence="2">
    <location>
        <position position="161"/>
    </location>
    <ligand>
        <name>Mn(2+)</name>
        <dbReference type="ChEBI" id="CHEBI:29035"/>
        <label>2</label>
    </ligand>
</feature>
<dbReference type="CDD" id="cd05666">
    <property type="entry name" value="M20_Acy1-like"/>
    <property type="match status" value="1"/>
</dbReference>
<feature type="binding site" evidence="2">
    <location>
        <position position="100"/>
    </location>
    <ligand>
        <name>Mn(2+)</name>
        <dbReference type="ChEBI" id="CHEBI:29035"/>
        <label>2</label>
    </ligand>
</feature>
<evidence type="ECO:0000259" key="3">
    <source>
        <dbReference type="Pfam" id="PF07687"/>
    </source>
</evidence>
<feature type="binding site" evidence="2">
    <location>
        <position position="102"/>
    </location>
    <ligand>
        <name>Mn(2+)</name>
        <dbReference type="ChEBI" id="CHEBI:29035"/>
        <label>2</label>
    </ligand>
</feature>